<evidence type="ECO:0000256" key="1">
    <source>
        <dbReference type="SAM" id="Coils"/>
    </source>
</evidence>
<gene>
    <name evidence="3" type="ORF">HXM91_07370</name>
</gene>
<protein>
    <submittedName>
        <fullName evidence="3">Uncharacterized protein</fullName>
    </submittedName>
</protein>
<feature type="compositionally biased region" description="Polar residues" evidence="2">
    <location>
        <begin position="1"/>
        <end position="22"/>
    </location>
</feature>
<proteinExistence type="predicted"/>
<keyword evidence="1" id="KW-0175">Coiled coil</keyword>
<accession>A0A930DXJ6</accession>
<dbReference type="Proteomes" id="UP000780721">
    <property type="component" value="Unassembled WGS sequence"/>
</dbReference>
<feature type="region of interest" description="Disordered" evidence="2">
    <location>
        <begin position="1"/>
        <end position="23"/>
    </location>
</feature>
<dbReference type="AlphaFoldDB" id="A0A930DXJ6"/>
<organism evidence="3 4">
    <name type="scientific">Oribacterium sinus</name>
    <dbReference type="NCBI Taxonomy" id="237576"/>
    <lineage>
        <taxon>Bacteria</taxon>
        <taxon>Bacillati</taxon>
        <taxon>Bacillota</taxon>
        <taxon>Clostridia</taxon>
        <taxon>Lachnospirales</taxon>
        <taxon>Lachnospiraceae</taxon>
        <taxon>Oribacterium</taxon>
    </lineage>
</organism>
<evidence type="ECO:0000256" key="2">
    <source>
        <dbReference type="SAM" id="MobiDB-lite"/>
    </source>
</evidence>
<sequence length="102" mass="11657">MAEASTQATENVSENKTFTQAEVDSIVGERLARERQKYPDYEELKTKAAEYDKAQEANKTELQKTQEANAKLQAKLEGMEKEKKLLDTRSKVAREKAFRQTS</sequence>
<evidence type="ECO:0000313" key="3">
    <source>
        <dbReference type="EMBL" id="MBF1305651.1"/>
    </source>
</evidence>
<dbReference type="EMBL" id="JABZRB010000224">
    <property type="protein sequence ID" value="MBF1305651.1"/>
    <property type="molecule type" value="Genomic_DNA"/>
</dbReference>
<evidence type="ECO:0000313" key="4">
    <source>
        <dbReference type="Proteomes" id="UP000780721"/>
    </source>
</evidence>
<name>A0A930DXJ6_9FIRM</name>
<feature type="coiled-coil region" evidence="1">
    <location>
        <begin position="51"/>
        <end position="96"/>
    </location>
</feature>
<reference evidence="3" key="1">
    <citation type="submission" date="2020-04" db="EMBL/GenBank/DDBJ databases">
        <title>Deep metagenomics examines the oral microbiome during advanced dental caries in children, revealing novel taxa and co-occurrences with host molecules.</title>
        <authorList>
            <person name="Baker J.L."/>
            <person name="Morton J.T."/>
            <person name="Dinis M."/>
            <person name="Alvarez R."/>
            <person name="Tran N.C."/>
            <person name="Knight R."/>
            <person name="Edlund A."/>
        </authorList>
    </citation>
    <scope>NUCLEOTIDE SEQUENCE</scope>
    <source>
        <strain evidence="3">JCVI_48_bin.5</strain>
    </source>
</reference>
<comment type="caution">
    <text evidence="3">The sequence shown here is derived from an EMBL/GenBank/DDBJ whole genome shotgun (WGS) entry which is preliminary data.</text>
</comment>